<accession>A0ACD3YCI8</accession>
<geneLocation type="plasmid" evidence="1 2">
    <name>pW1-a</name>
</geneLocation>
<name>A0ACD3YCI8_9GAMM</name>
<organism evidence="1 2">
    <name type="scientific">Moellerella wisconsensis</name>
    <dbReference type="NCBI Taxonomy" id="158849"/>
    <lineage>
        <taxon>Bacteria</taxon>
        <taxon>Pseudomonadati</taxon>
        <taxon>Pseudomonadota</taxon>
        <taxon>Gammaproteobacteria</taxon>
        <taxon>Enterobacterales</taxon>
        <taxon>Morganellaceae</taxon>
        <taxon>Moellerella</taxon>
    </lineage>
</organism>
<keyword evidence="1" id="KW-0614">Plasmid</keyword>
<dbReference type="EMBL" id="CP093256">
    <property type="protein sequence ID" value="UNH40705.1"/>
    <property type="molecule type" value="Genomic_DNA"/>
</dbReference>
<protein>
    <submittedName>
        <fullName evidence="1">Abortive infection family protein</fullName>
    </submittedName>
</protein>
<gene>
    <name evidence="1" type="ORF">MNY70_17870</name>
</gene>
<evidence type="ECO:0000313" key="1">
    <source>
        <dbReference type="EMBL" id="UNH40705.1"/>
    </source>
</evidence>
<reference evidence="1" key="1">
    <citation type="submission" date="2022-03" db="EMBL/GenBank/DDBJ databases">
        <title>ESBL-producing Moellerella wisconsensis and Escherichia marmotae isolated from wild game meat.</title>
        <authorList>
            <person name="Biggel M."/>
        </authorList>
    </citation>
    <scope>NUCLEOTIDE SEQUENCE</scope>
    <source>
        <strain evidence="1">W1</strain>
    </source>
</reference>
<evidence type="ECO:0000313" key="2">
    <source>
        <dbReference type="Proteomes" id="UP000829420"/>
    </source>
</evidence>
<proteinExistence type="predicted"/>
<dbReference type="Proteomes" id="UP000829420">
    <property type="component" value="Plasmid pW1-a"/>
</dbReference>
<keyword evidence="2" id="KW-1185">Reference proteome</keyword>
<sequence length="252" mass="28993">MRNKIEFNRKEEMLFAKAMMNMNSGQVEELLVNCDREDLLENGRILNDFIWQNDNLQSTCNIIIGEILSAGNLRAIWDAGSIQYNIRNQSTSLHNKVESFLDEEDEEDETVDEIPIPELQKSTVKVLAALRDAERAIQDGHPENSVDRFHTAFHGHLKEMCDEQSLQYDKDPRVDELFKLLLDAYKQKNNLSNTDDAYKLMRSFSPFFAQLNTIRNHSTLSHATGKLLDSATALLFVNFSKTALTFIIEKFK</sequence>